<evidence type="ECO:0000256" key="1">
    <source>
        <dbReference type="ARBA" id="ARBA00022441"/>
    </source>
</evidence>
<evidence type="ECO:0000313" key="4">
    <source>
        <dbReference type="Proteomes" id="UP000678016"/>
    </source>
</evidence>
<name>A0ABX8C1A4_9ACTN</name>
<gene>
    <name evidence="3" type="ORF">KGD83_23255</name>
</gene>
<dbReference type="EMBL" id="CP074132">
    <property type="protein sequence ID" value="QUX28151.1"/>
    <property type="molecule type" value="Genomic_DNA"/>
</dbReference>
<dbReference type="PANTHER" id="PTHR45632">
    <property type="entry name" value="LD33804P"/>
    <property type="match status" value="1"/>
</dbReference>
<accession>A0ABX8C1A4</accession>
<dbReference type="SUPFAM" id="SSF117281">
    <property type="entry name" value="Kelch motif"/>
    <property type="match status" value="1"/>
</dbReference>
<evidence type="ECO:0008006" key="5">
    <source>
        <dbReference type="Google" id="ProtNLM"/>
    </source>
</evidence>
<evidence type="ECO:0000313" key="3">
    <source>
        <dbReference type="EMBL" id="QUX28151.1"/>
    </source>
</evidence>
<keyword evidence="1" id="KW-0880">Kelch repeat</keyword>
<proteinExistence type="predicted"/>
<sequence>MVVLILASACSSAPSPQEASWELIDAAPVQGREGHSSVWTGEELIVWGGRAGSTLSDGAAYDPETGAWRSIAVPEELAGRYGHVAVWTGSEMLVLSGQSQVGNASTSAAYDPSSDTWRVISPSPGITGAVARFPLDGDAVVLSEHSVHLYDPEDDTWSRADTALPALDGAPLRTGEVALAGIGEGGEPLFGAVDPRTGRSHRIPARGIHEGPWEGVSLAGDGRGGLWTVLSGQSGESSSVYSLEEGGASWKLEHEDEAGYFRAPGAPSTGTASSVLLEWSEGRLVSVAGGSVGVYSTSEGEFTAYQVDEGIAPCLLGDYSVIAGDRLLSWSGPTCQGDTPVTYTEEGLAVDLPL</sequence>
<dbReference type="RefSeq" id="WP_212641169.1">
    <property type="nucleotide sequence ID" value="NZ_CP074132.1"/>
</dbReference>
<dbReference type="Gene3D" id="2.120.10.80">
    <property type="entry name" value="Kelch-type beta propeller"/>
    <property type="match status" value="1"/>
</dbReference>
<organism evidence="3 4">
    <name type="scientific">Nocardiopsis akebiae</name>
    <dbReference type="NCBI Taxonomy" id="2831968"/>
    <lineage>
        <taxon>Bacteria</taxon>
        <taxon>Bacillati</taxon>
        <taxon>Actinomycetota</taxon>
        <taxon>Actinomycetes</taxon>
        <taxon>Streptosporangiales</taxon>
        <taxon>Nocardiopsidaceae</taxon>
        <taxon>Nocardiopsis</taxon>
    </lineage>
</organism>
<evidence type="ECO:0000256" key="2">
    <source>
        <dbReference type="ARBA" id="ARBA00022737"/>
    </source>
</evidence>
<keyword evidence="4" id="KW-1185">Reference proteome</keyword>
<protein>
    <recommendedName>
        <fullName evidence="5">Galactose oxidase</fullName>
    </recommendedName>
</protein>
<dbReference type="PANTHER" id="PTHR45632:SF3">
    <property type="entry name" value="KELCH-LIKE PROTEIN 32"/>
    <property type="match status" value="1"/>
</dbReference>
<keyword evidence="2" id="KW-0677">Repeat</keyword>
<dbReference type="InterPro" id="IPR015915">
    <property type="entry name" value="Kelch-typ_b-propeller"/>
</dbReference>
<reference evidence="4" key="1">
    <citation type="submission" date="2021-05" db="EMBL/GenBank/DDBJ databases">
        <title>Direct Submission.</title>
        <authorList>
            <person name="Li K."/>
            <person name="Gao J."/>
        </authorList>
    </citation>
    <scope>NUCLEOTIDE SEQUENCE [LARGE SCALE GENOMIC DNA]</scope>
    <source>
        <strain evidence="4">HDS12</strain>
    </source>
</reference>
<dbReference type="Proteomes" id="UP000678016">
    <property type="component" value="Chromosome"/>
</dbReference>